<protein>
    <recommendedName>
        <fullName evidence="3">DUF4340 domain-containing protein</fullName>
    </recommendedName>
</protein>
<proteinExistence type="predicted"/>
<accession>A0A3E0UA55</accession>
<dbReference type="Proteomes" id="UP000256999">
    <property type="component" value="Unassembled WGS sequence"/>
</dbReference>
<gene>
    <name evidence="1" type="ORF">DXX92_00470</name>
</gene>
<sequence>MIIFSVMGFILLINFTQQGESGDPQSAAVEQFVIGENKVILTMNIDQQVTIERAGQGWRLLPAQRLSNQLIEQMMRTWQQVQGQVLDIEIDRSQQSGLFISMVLADQPNIQLFTLYLLAEQVVVHNHQLDRYFSLPLPVFNQLIPTGLLINQS</sequence>
<reference evidence="1 2" key="1">
    <citation type="submission" date="2018-08" db="EMBL/GenBank/DDBJ databases">
        <title>Thalassotalea euphylliae genome.</title>
        <authorList>
            <person name="Summers S."/>
            <person name="Rice S.A."/>
            <person name="Freckelton M.L."/>
            <person name="Nedved B.T."/>
            <person name="Hadfield M.G."/>
        </authorList>
    </citation>
    <scope>NUCLEOTIDE SEQUENCE [LARGE SCALE GENOMIC DNA]</scope>
    <source>
        <strain evidence="1 2">H2</strain>
    </source>
</reference>
<organism evidence="1 2">
    <name type="scientific">Thalassotalea euphylliae</name>
    <dbReference type="NCBI Taxonomy" id="1655234"/>
    <lineage>
        <taxon>Bacteria</taxon>
        <taxon>Pseudomonadati</taxon>
        <taxon>Pseudomonadota</taxon>
        <taxon>Gammaproteobacteria</taxon>
        <taxon>Alteromonadales</taxon>
        <taxon>Colwelliaceae</taxon>
        <taxon>Thalassotalea</taxon>
    </lineage>
</organism>
<dbReference type="EMBL" id="QUOV01000001">
    <property type="protein sequence ID" value="REL33948.1"/>
    <property type="molecule type" value="Genomic_DNA"/>
</dbReference>
<evidence type="ECO:0000313" key="1">
    <source>
        <dbReference type="EMBL" id="REL33948.1"/>
    </source>
</evidence>
<evidence type="ECO:0008006" key="3">
    <source>
        <dbReference type="Google" id="ProtNLM"/>
    </source>
</evidence>
<dbReference type="AlphaFoldDB" id="A0A3E0UA55"/>
<comment type="caution">
    <text evidence="1">The sequence shown here is derived from an EMBL/GenBank/DDBJ whole genome shotgun (WGS) entry which is preliminary data.</text>
</comment>
<name>A0A3E0UA55_9GAMM</name>
<evidence type="ECO:0000313" key="2">
    <source>
        <dbReference type="Proteomes" id="UP000256999"/>
    </source>
</evidence>